<accession>A0A853KX61</accession>
<gene>
    <name evidence="2" type="ORF">TH4_14795</name>
</gene>
<evidence type="ECO:0000313" key="3">
    <source>
        <dbReference type="Proteomes" id="UP000094009"/>
    </source>
</evidence>
<dbReference type="Proteomes" id="UP000094009">
    <property type="component" value="Unassembled WGS sequence"/>
</dbReference>
<feature type="compositionally biased region" description="Polar residues" evidence="1">
    <location>
        <begin position="1"/>
        <end position="24"/>
    </location>
</feature>
<dbReference type="EMBL" id="JPVZ01000006">
    <property type="protein sequence ID" value="OAZ09123.1"/>
    <property type="molecule type" value="Genomic_DNA"/>
</dbReference>
<proteinExistence type="predicted"/>
<reference evidence="2 3" key="1">
    <citation type="submission" date="2014-07" db="EMBL/GenBank/DDBJ databases">
        <title>Draft genome sequence of Thalassospira tepidiphila 1-1B.</title>
        <authorList>
            <person name="Lai Q."/>
            <person name="Shao Z."/>
        </authorList>
    </citation>
    <scope>NUCLEOTIDE SEQUENCE [LARGE SCALE GENOMIC DNA]</scope>
    <source>
        <strain evidence="2 3">MCCC 1A03514</strain>
    </source>
</reference>
<feature type="region of interest" description="Disordered" evidence="1">
    <location>
        <begin position="1"/>
        <end position="26"/>
    </location>
</feature>
<dbReference type="AlphaFoldDB" id="A0A853KX61"/>
<evidence type="ECO:0000313" key="2">
    <source>
        <dbReference type="EMBL" id="OAZ09123.1"/>
    </source>
</evidence>
<comment type="caution">
    <text evidence="2">The sequence shown here is derived from an EMBL/GenBank/DDBJ whole genome shotgun (WGS) entry which is preliminary data.</text>
</comment>
<organism evidence="2 3">
    <name type="scientific">Thalassospira tepidiphila MCCC 1A03514</name>
    <dbReference type="NCBI Taxonomy" id="1177930"/>
    <lineage>
        <taxon>Bacteria</taxon>
        <taxon>Pseudomonadati</taxon>
        <taxon>Pseudomonadota</taxon>
        <taxon>Alphaproteobacteria</taxon>
        <taxon>Rhodospirillales</taxon>
        <taxon>Thalassospiraceae</taxon>
        <taxon>Thalassospira</taxon>
    </lineage>
</organism>
<protein>
    <recommendedName>
        <fullName evidence="4">Solute-binding protein family 3/N-terminal domain-containing protein</fullName>
    </recommendedName>
</protein>
<evidence type="ECO:0008006" key="4">
    <source>
        <dbReference type="Google" id="ProtNLM"/>
    </source>
</evidence>
<sequence>MTAQTPGLQKMSCSKNSSALTSGPSGKRQELMAPAFLLFALVGLFSSQTISTDAWADEADVECPKKIAYVENDPMSQKSIVILQKLYADLGCPLQAVKLPGRRGPLHFNEGLVDGELLRTVAAEKNYSRAFVRSSVALREIANRLWRNPNDQDPSTPIAFTLGVIWQEKYVHADTAKTGITHKPMMYNTEKHQAYAEGRITRFLSADSNIDDMLTQGILGNTPAPVIEETISVLPLYHYLGAEFAPFMKKFSALVALTDPFRKAQNQ</sequence>
<evidence type="ECO:0000256" key="1">
    <source>
        <dbReference type="SAM" id="MobiDB-lite"/>
    </source>
</evidence>
<name>A0A853KX61_9PROT</name>